<evidence type="ECO:0000313" key="2">
    <source>
        <dbReference type="EMBL" id="RXH56273.1"/>
    </source>
</evidence>
<dbReference type="EMBL" id="RDSM01000002">
    <property type="protein sequence ID" value="RXH56273.1"/>
    <property type="molecule type" value="Genomic_DNA"/>
</dbReference>
<dbReference type="Gene3D" id="2.60.40.1120">
    <property type="entry name" value="Carboxypeptidase-like, regulatory domain"/>
    <property type="match status" value="2"/>
</dbReference>
<reference evidence="2 3" key="1">
    <citation type="submission" date="2018-11" db="EMBL/GenBank/DDBJ databases">
        <authorList>
            <person name="Mardanov A.V."/>
            <person name="Ravin N.V."/>
            <person name="Dedysh S.N."/>
        </authorList>
    </citation>
    <scope>NUCLEOTIDE SEQUENCE [LARGE SCALE GENOMIC DNA]</scope>
    <source>
        <strain evidence="2 3">AF10</strain>
    </source>
</reference>
<organism evidence="2 3">
    <name type="scientific">Granulicella sibirica</name>
    <dbReference type="NCBI Taxonomy" id="2479048"/>
    <lineage>
        <taxon>Bacteria</taxon>
        <taxon>Pseudomonadati</taxon>
        <taxon>Acidobacteriota</taxon>
        <taxon>Terriglobia</taxon>
        <taxon>Terriglobales</taxon>
        <taxon>Acidobacteriaceae</taxon>
        <taxon>Granulicella</taxon>
    </lineage>
</organism>
<sequence length="428" mass="45023">MGSRVYQFGAADPIVLTLYPEAILAGNVTDAGGEGLPNLNVIARRSTFDETGHHWRQVDATRTRSDGTFRLAMMAGDYSVQVRAMSQPQSGQEMYLPVSVPAESSSIKEAIHLRPGEVSEIHLTPETRKGYEVTFALGSGSRRGFPRLTARGNNGLTIPLSPRTSRSDQDTLSVVLPSGTYLLSGFSEMGGGSEEAETSITVPDHDIGGVELHFSKTPAMPVEVEMEQGATSDNATPPTAQSLGLTLVSIATNGDAIEQSFPANVQRDQTAIFSPPSGTYRLRGRSGGPWFVTQASCGGTDLLTQNLVVTPGTGSVPIRIVVSNQTGTLSGTVTLAGQPAPGWVYLVSATPSVTPVVMVRAGSSGSFSRSNLPVGTYRMVALERRIGADFEDPATMAAFLDRAQSVTLNAGGQQTLSLAAVPAAELPQ</sequence>
<comment type="caution">
    <text evidence="2">The sequence shown here is derived from an EMBL/GenBank/DDBJ whole genome shotgun (WGS) entry which is preliminary data.</text>
</comment>
<name>A0A4Q0SYG0_9BACT</name>
<reference evidence="3" key="2">
    <citation type="submission" date="2019-02" db="EMBL/GenBank/DDBJ databases">
        <title>Granulicella sibirica sp. nov., a psychrotolerant acidobacterium isolated from an organic soil layer in forested tundra, West Siberia.</title>
        <authorList>
            <person name="Oshkin I.Y."/>
            <person name="Kulichevskaya I.S."/>
            <person name="Rijpstra W.I.C."/>
            <person name="Sinninghe Damste J.S."/>
            <person name="Rakitin A.L."/>
            <person name="Ravin N.V."/>
            <person name="Dedysh S.N."/>
        </authorList>
    </citation>
    <scope>NUCLEOTIDE SEQUENCE [LARGE SCALE GENOMIC DNA]</scope>
    <source>
        <strain evidence="3">AF10</strain>
    </source>
</reference>
<proteinExistence type="predicted"/>
<dbReference type="SUPFAM" id="SSF49452">
    <property type="entry name" value="Starch-binding domain-like"/>
    <property type="match status" value="1"/>
</dbReference>
<dbReference type="SUPFAM" id="SSF49464">
    <property type="entry name" value="Carboxypeptidase regulatory domain-like"/>
    <property type="match status" value="1"/>
</dbReference>
<dbReference type="GO" id="GO:0030246">
    <property type="term" value="F:carbohydrate binding"/>
    <property type="evidence" value="ECO:0007669"/>
    <property type="project" value="InterPro"/>
</dbReference>
<dbReference type="InterPro" id="IPR008969">
    <property type="entry name" value="CarboxyPept-like_regulatory"/>
</dbReference>
<feature type="region of interest" description="Disordered" evidence="1">
    <location>
        <begin position="144"/>
        <end position="170"/>
    </location>
</feature>
<protein>
    <recommendedName>
        <fullName evidence="4">Carboxypeptidase regulatory-like domain-containing protein</fullName>
    </recommendedName>
</protein>
<evidence type="ECO:0008006" key="4">
    <source>
        <dbReference type="Google" id="ProtNLM"/>
    </source>
</evidence>
<dbReference type="Proteomes" id="UP000289437">
    <property type="component" value="Unassembled WGS sequence"/>
</dbReference>
<dbReference type="InterPro" id="IPR013784">
    <property type="entry name" value="Carb-bd-like_fold"/>
</dbReference>
<accession>A0A4Q0SYG0</accession>
<keyword evidence="3" id="KW-1185">Reference proteome</keyword>
<evidence type="ECO:0000313" key="3">
    <source>
        <dbReference type="Proteomes" id="UP000289437"/>
    </source>
</evidence>
<evidence type="ECO:0000256" key="1">
    <source>
        <dbReference type="SAM" id="MobiDB-lite"/>
    </source>
</evidence>
<gene>
    <name evidence="2" type="ORF">GRAN_3130</name>
</gene>
<dbReference type="AlphaFoldDB" id="A0A4Q0SYG0"/>